<evidence type="ECO:0000313" key="4">
    <source>
        <dbReference type="Proteomes" id="UP000617340"/>
    </source>
</evidence>
<sequence>MEEVEEEEEEEKEEEEEEEEEEVAPRSWAPIYEGLEEPYLGHFVMSRGIFVGIIMAAIDTLRSYRKLY</sequence>
<feature type="region of interest" description="Disordered" evidence="1">
    <location>
        <begin position="1"/>
        <end position="28"/>
    </location>
</feature>
<protein>
    <submittedName>
        <fullName evidence="3">Uncharacterized protein</fullName>
    </submittedName>
</protein>
<name>A0A834K885_VESGE</name>
<reference evidence="3" key="1">
    <citation type="journal article" date="2020" name="G3 (Bethesda)">
        <title>High-Quality Assemblies for Three Invasive Social Wasps from the &lt;i&gt;Vespula&lt;/i&gt; Genus.</title>
        <authorList>
            <person name="Harrop T.W.R."/>
            <person name="Guhlin J."/>
            <person name="McLaughlin G.M."/>
            <person name="Permina E."/>
            <person name="Stockwell P."/>
            <person name="Gilligan J."/>
            <person name="Le Lec M.F."/>
            <person name="Gruber M.A.M."/>
            <person name="Quinn O."/>
            <person name="Lovegrove M."/>
            <person name="Duncan E.J."/>
            <person name="Remnant E.J."/>
            <person name="Van Eeckhoven J."/>
            <person name="Graham B."/>
            <person name="Knapp R.A."/>
            <person name="Langford K.W."/>
            <person name="Kronenberg Z."/>
            <person name="Press M.O."/>
            <person name="Eacker S.M."/>
            <person name="Wilson-Rankin E.E."/>
            <person name="Purcell J."/>
            <person name="Lester P.J."/>
            <person name="Dearden P.K."/>
        </authorList>
    </citation>
    <scope>NUCLEOTIDE SEQUENCE</scope>
    <source>
        <strain evidence="3">Linc-1</strain>
    </source>
</reference>
<feature type="compositionally biased region" description="Acidic residues" evidence="1">
    <location>
        <begin position="1"/>
        <end position="22"/>
    </location>
</feature>
<organism evidence="3 4">
    <name type="scientific">Vespula germanica</name>
    <name type="common">German yellow jacket</name>
    <name type="synonym">Paravespula germanica</name>
    <dbReference type="NCBI Taxonomy" id="30212"/>
    <lineage>
        <taxon>Eukaryota</taxon>
        <taxon>Metazoa</taxon>
        <taxon>Ecdysozoa</taxon>
        <taxon>Arthropoda</taxon>
        <taxon>Hexapoda</taxon>
        <taxon>Insecta</taxon>
        <taxon>Pterygota</taxon>
        <taxon>Neoptera</taxon>
        <taxon>Endopterygota</taxon>
        <taxon>Hymenoptera</taxon>
        <taxon>Apocrita</taxon>
        <taxon>Aculeata</taxon>
        <taxon>Vespoidea</taxon>
        <taxon>Vespidae</taxon>
        <taxon>Vespinae</taxon>
        <taxon>Vespula</taxon>
    </lineage>
</organism>
<keyword evidence="2" id="KW-1133">Transmembrane helix</keyword>
<dbReference type="Proteomes" id="UP000617340">
    <property type="component" value="Unassembled WGS sequence"/>
</dbReference>
<keyword evidence="2" id="KW-0472">Membrane</keyword>
<dbReference type="EMBL" id="JACSDZ010000007">
    <property type="protein sequence ID" value="KAF7399151.1"/>
    <property type="molecule type" value="Genomic_DNA"/>
</dbReference>
<feature type="transmembrane region" description="Helical" evidence="2">
    <location>
        <begin position="39"/>
        <end position="58"/>
    </location>
</feature>
<evidence type="ECO:0000256" key="1">
    <source>
        <dbReference type="SAM" id="MobiDB-lite"/>
    </source>
</evidence>
<keyword evidence="2" id="KW-0812">Transmembrane</keyword>
<comment type="caution">
    <text evidence="3">The sequence shown here is derived from an EMBL/GenBank/DDBJ whole genome shotgun (WGS) entry which is preliminary data.</text>
</comment>
<keyword evidence="4" id="KW-1185">Reference proteome</keyword>
<gene>
    <name evidence="3" type="ORF">HZH68_007743</name>
</gene>
<proteinExistence type="predicted"/>
<dbReference type="AlphaFoldDB" id="A0A834K885"/>
<evidence type="ECO:0000313" key="3">
    <source>
        <dbReference type="EMBL" id="KAF7399151.1"/>
    </source>
</evidence>
<evidence type="ECO:0000256" key="2">
    <source>
        <dbReference type="SAM" id="Phobius"/>
    </source>
</evidence>
<accession>A0A834K885</accession>